<feature type="non-terminal residue" evidence="1">
    <location>
        <position position="1"/>
    </location>
</feature>
<accession>A0A392NIG1</accession>
<organism evidence="1 2">
    <name type="scientific">Trifolium medium</name>
    <dbReference type="NCBI Taxonomy" id="97028"/>
    <lineage>
        <taxon>Eukaryota</taxon>
        <taxon>Viridiplantae</taxon>
        <taxon>Streptophyta</taxon>
        <taxon>Embryophyta</taxon>
        <taxon>Tracheophyta</taxon>
        <taxon>Spermatophyta</taxon>
        <taxon>Magnoliopsida</taxon>
        <taxon>eudicotyledons</taxon>
        <taxon>Gunneridae</taxon>
        <taxon>Pentapetalae</taxon>
        <taxon>rosids</taxon>
        <taxon>fabids</taxon>
        <taxon>Fabales</taxon>
        <taxon>Fabaceae</taxon>
        <taxon>Papilionoideae</taxon>
        <taxon>50 kb inversion clade</taxon>
        <taxon>NPAAA clade</taxon>
        <taxon>Hologalegina</taxon>
        <taxon>IRL clade</taxon>
        <taxon>Trifolieae</taxon>
        <taxon>Trifolium</taxon>
    </lineage>
</organism>
<keyword evidence="1" id="KW-0418">Kinase</keyword>
<comment type="caution">
    <text evidence="1">The sequence shown here is derived from an EMBL/GenBank/DDBJ whole genome shotgun (WGS) entry which is preliminary data.</text>
</comment>
<evidence type="ECO:0000313" key="1">
    <source>
        <dbReference type="EMBL" id="MCH99572.1"/>
    </source>
</evidence>
<dbReference type="GO" id="GO:0016301">
    <property type="term" value="F:kinase activity"/>
    <property type="evidence" value="ECO:0007669"/>
    <property type="project" value="UniProtKB-KW"/>
</dbReference>
<sequence length="134" mass="15169">NQVLVHVVLKVQGKDRNYVKFVAEKLGLDGSYVPRTYIEQIQLEKLVNDVMTLPDDLKSKLSIEDDLVSSPKEALSRASADRRMKYLNRGVSQSYSNQRDKILPKLTKLAINNRSFNGRALESPAPMANQKSYC</sequence>
<reference evidence="1 2" key="1">
    <citation type="journal article" date="2018" name="Front. Plant Sci.">
        <title>Red Clover (Trifolium pratense) and Zigzag Clover (T. medium) - A Picture of Genomic Similarities and Differences.</title>
        <authorList>
            <person name="Dluhosova J."/>
            <person name="Istvanek J."/>
            <person name="Nedelnik J."/>
            <person name="Repkova J."/>
        </authorList>
    </citation>
    <scope>NUCLEOTIDE SEQUENCE [LARGE SCALE GENOMIC DNA]</scope>
    <source>
        <strain evidence="2">cv. 10/8</strain>
        <tissue evidence="1">Leaf</tissue>
    </source>
</reference>
<protein>
    <submittedName>
        <fullName evidence="1">Uridine-cytidine kinase C-like</fullName>
    </submittedName>
</protein>
<keyword evidence="2" id="KW-1185">Reference proteome</keyword>
<keyword evidence="1" id="KW-0808">Transferase</keyword>
<dbReference type="Proteomes" id="UP000265520">
    <property type="component" value="Unassembled WGS sequence"/>
</dbReference>
<dbReference type="EMBL" id="LXQA010040666">
    <property type="protein sequence ID" value="MCH99572.1"/>
    <property type="molecule type" value="Genomic_DNA"/>
</dbReference>
<evidence type="ECO:0000313" key="2">
    <source>
        <dbReference type="Proteomes" id="UP000265520"/>
    </source>
</evidence>
<dbReference type="AlphaFoldDB" id="A0A392NIG1"/>
<name>A0A392NIG1_9FABA</name>
<proteinExistence type="predicted"/>